<dbReference type="AlphaFoldDB" id="A0A7J0HD67"/>
<evidence type="ECO:0000256" key="1">
    <source>
        <dbReference type="SAM" id="MobiDB-lite"/>
    </source>
</evidence>
<organism evidence="2 3">
    <name type="scientific">Actinidia rufa</name>
    <dbReference type="NCBI Taxonomy" id="165716"/>
    <lineage>
        <taxon>Eukaryota</taxon>
        <taxon>Viridiplantae</taxon>
        <taxon>Streptophyta</taxon>
        <taxon>Embryophyta</taxon>
        <taxon>Tracheophyta</taxon>
        <taxon>Spermatophyta</taxon>
        <taxon>Magnoliopsida</taxon>
        <taxon>eudicotyledons</taxon>
        <taxon>Gunneridae</taxon>
        <taxon>Pentapetalae</taxon>
        <taxon>asterids</taxon>
        <taxon>Ericales</taxon>
        <taxon>Actinidiaceae</taxon>
        <taxon>Actinidia</taxon>
    </lineage>
</organism>
<keyword evidence="3" id="KW-1185">Reference proteome</keyword>
<protein>
    <submittedName>
        <fullName evidence="2">Uncharacterized protein</fullName>
    </submittedName>
</protein>
<proteinExistence type="predicted"/>
<dbReference type="EMBL" id="BJWL01000029">
    <property type="protein sequence ID" value="GFZ20952.1"/>
    <property type="molecule type" value="Genomic_DNA"/>
</dbReference>
<feature type="region of interest" description="Disordered" evidence="1">
    <location>
        <begin position="1"/>
        <end position="24"/>
    </location>
</feature>
<accession>A0A7J0HD67</accession>
<evidence type="ECO:0000313" key="2">
    <source>
        <dbReference type="EMBL" id="GFZ20952.1"/>
    </source>
</evidence>
<gene>
    <name evidence="2" type="ORF">Acr_29g0001140</name>
</gene>
<evidence type="ECO:0000313" key="3">
    <source>
        <dbReference type="Proteomes" id="UP000585474"/>
    </source>
</evidence>
<reference evidence="2 3" key="1">
    <citation type="submission" date="2019-07" db="EMBL/GenBank/DDBJ databases">
        <title>De Novo Assembly of kiwifruit Actinidia rufa.</title>
        <authorList>
            <person name="Sugita-Konishi S."/>
            <person name="Sato K."/>
            <person name="Mori E."/>
            <person name="Abe Y."/>
            <person name="Kisaki G."/>
            <person name="Hamano K."/>
            <person name="Suezawa K."/>
            <person name="Otani M."/>
            <person name="Fukuda T."/>
            <person name="Manabe T."/>
            <person name="Gomi K."/>
            <person name="Tabuchi M."/>
            <person name="Akimitsu K."/>
            <person name="Kataoka I."/>
        </authorList>
    </citation>
    <scope>NUCLEOTIDE SEQUENCE [LARGE SCALE GENOMIC DNA]</scope>
    <source>
        <strain evidence="3">cv. Fuchu</strain>
    </source>
</reference>
<dbReference type="Proteomes" id="UP000585474">
    <property type="component" value="Unassembled WGS sequence"/>
</dbReference>
<sequence length="72" mass="8079">MDEIPWISEENQEDPHGGGSVNVGVREDTESHIDLVHEGFGEIVHLGELRTLSTEGPARWRCKAVRLFGEPR</sequence>
<comment type="caution">
    <text evidence="2">The sequence shown here is derived from an EMBL/GenBank/DDBJ whole genome shotgun (WGS) entry which is preliminary data.</text>
</comment>
<name>A0A7J0HD67_9ERIC</name>